<dbReference type="Proteomes" id="UP000216885">
    <property type="component" value="Unassembled WGS sequence"/>
</dbReference>
<dbReference type="SUPFAM" id="SSF159594">
    <property type="entry name" value="XCC0632-like"/>
    <property type="match status" value="1"/>
</dbReference>
<sequence length="216" mass="23088">MSATRRIPLLSTLMLSAVLAGCGGSPSVRYYTLQSDPETAVRSVPRVDYQIEVAPVNVPQQADQPQIMLRPGGDSALTPMYSDRWSAPLADEIRSALADTLTRTLGALDVQTLTPAPDVPVWRIQVDVQRFDMVVGGPARLDATWRVRPLNVKGGRALLCRSTVQLPADQFNAVNSLVQAQQQAVVLLGNTIASAIQSGGARATPAAEQVQMLGCT</sequence>
<accession>A0A261U5K3</accession>
<evidence type="ECO:0000256" key="1">
    <source>
        <dbReference type="SAM" id="SignalP"/>
    </source>
</evidence>
<evidence type="ECO:0000313" key="4">
    <source>
        <dbReference type="Proteomes" id="UP000216885"/>
    </source>
</evidence>
<proteinExistence type="predicted"/>
<organism evidence="3 4">
    <name type="scientific">Bordetella genomosp. 4</name>
    <dbReference type="NCBI Taxonomy" id="463044"/>
    <lineage>
        <taxon>Bacteria</taxon>
        <taxon>Pseudomonadati</taxon>
        <taxon>Pseudomonadota</taxon>
        <taxon>Betaproteobacteria</taxon>
        <taxon>Burkholderiales</taxon>
        <taxon>Alcaligenaceae</taxon>
        <taxon>Bordetella</taxon>
    </lineage>
</organism>
<keyword evidence="4" id="KW-1185">Reference proteome</keyword>
<feature type="domain" description="ABC-type transport auxiliary lipoprotein component" evidence="2">
    <location>
        <begin position="31"/>
        <end position="193"/>
    </location>
</feature>
<dbReference type="EMBL" id="NEVQ01000013">
    <property type="protein sequence ID" value="OZI56520.1"/>
    <property type="molecule type" value="Genomic_DNA"/>
</dbReference>
<feature type="signal peptide" evidence="1">
    <location>
        <begin position="1"/>
        <end position="20"/>
    </location>
</feature>
<dbReference type="Gene3D" id="3.40.50.10610">
    <property type="entry name" value="ABC-type transport auxiliary lipoprotein component"/>
    <property type="match status" value="1"/>
</dbReference>
<evidence type="ECO:0000259" key="2">
    <source>
        <dbReference type="Pfam" id="PF03886"/>
    </source>
</evidence>
<dbReference type="PROSITE" id="PS51257">
    <property type="entry name" value="PROKAR_LIPOPROTEIN"/>
    <property type="match status" value="1"/>
</dbReference>
<dbReference type="InterPro" id="IPR005586">
    <property type="entry name" value="ABC_trans_aux"/>
</dbReference>
<comment type="caution">
    <text evidence="3">The sequence shown here is derived from an EMBL/GenBank/DDBJ whole genome shotgun (WGS) entry which is preliminary data.</text>
</comment>
<feature type="chain" id="PRO_5013079767" description="ABC-type transport auxiliary lipoprotein component domain-containing protein" evidence="1">
    <location>
        <begin position="21"/>
        <end position="216"/>
    </location>
</feature>
<dbReference type="AlphaFoldDB" id="A0A261U5K3"/>
<gene>
    <name evidence="3" type="ORF">CAL20_13915</name>
</gene>
<keyword evidence="1" id="KW-0732">Signal</keyword>
<dbReference type="RefSeq" id="WP_094821729.1">
    <property type="nucleotide sequence ID" value="NZ_NEVO01000008.1"/>
</dbReference>
<dbReference type="Pfam" id="PF03886">
    <property type="entry name" value="ABC_trans_aux"/>
    <property type="match status" value="1"/>
</dbReference>
<protein>
    <recommendedName>
        <fullName evidence="2">ABC-type transport auxiliary lipoprotein component domain-containing protein</fullName>
    </recommendedName>
</protein>
<name>A0A261U5K3_9BORD</name>
<evidence type="ECO:0000313" key="3">
    <source>
        <dbReference type="EMBL" id="OZI56520.1"/>
    </source>
</evidence>
<dbReference type="OrthoDB" id="1494661at2"/>
<reference evidence="3 4" key="1">
    <citation type="submission" date="2017-05" db="EMBL/GenBank/DDBJ databases">
        <title>Complete and WGS of Bordetella genogroups.</title>
        <authorList>
            <person name="Spilker T."/>
            <person name="LiPuma J."/>
        </authorList>
    </citation>
    <scope>NUCLEOTIDE SEQUENCE [LARGE SCALE GENOMIC DNA]</scope>
    <source>
        <strain evidence="3 4">AU9919</strain>
    </source>
</reference>